<organism evidence="1 2">
    <name type="scientific">Armillaria tabescens</name>
    <name type="common">Ringless honey mushroom</name>
    <name type="synonym">Agaricus tabescens</name>
    <dbReference type="NCBI Taxonomy" id="1929756"/>
    <lineage>
        <taxon>Eukaryota</taxon>
        <taxon>Fungi</taxon>
        <taxon>Dikarya</taxon>
        <taxon>Basidiomycota</taxon>
        <taxon>Agaricomycotina</taxon>
        <taxon>Agaricomycetes</taxon>
        <taxon>Agaricomycetidae</taxon>
        <taxon>Agaricales</taxon>
        <taxon>Marasmiineae</taxon>
        <taxon>Physalacriaceae</taxon>
        <taxon>Desarmillaria</taxon>
    </lineage>
</organism>
<reference evidence="1" key="1">
    <citation type="submission" date="2023-06" db="EMBL/GenBank/DDBJ databases">
        <authorList>
            <consortium name="Lawrence Berkeley National Laboratory"/>
            <person name="Ahrendt S."/>
            <person name="Sahu N."/>
            <person name="Indic B."/>
            <person name="Wong-Bajracharya J."/>
            <person name="Merenyi Z."/>
            <person name="Ke H.-M."/>
            <person name="Monk M."/>
            <person name="Kocsube S."/>
            <person name="Drula E."/>
            <person name="Lipzen A."/>
            <person name="Balint B."/>
            <person name="Henrissat B."/>
            <person name="Andreopoulos B."/>
            <person name="Martin F.M."/>
            <person name="Harder C.B."/>
            <person name="Rigling D."/>
            <person name="Ford K.L."/>
            <person name="Foster G.D."/>
            <person name="Pangilinan J."/>
            <person name="Papanicolaou A."/>
            <person name="Barry K."/>
            <person name="LaButti K."/>
            <person name="Viragh M."/>
            <person name="Koriabine M."/>
            <person name="Yan M."/>
            <person name="Riley R."/>
            <person name="Champramary S."/>
            <person name="Plett K.L."/>
            <person name="Tsai I.J."/>
            <person name="Slot J."/>
            <person name="Sipos G."/>
            <person name="Plett J."/>
            <person name="Nagy L.G."/>
            <person name="Grigoriev I.V."/>
        </authorList>
    </citation>
    <scope>NUCLEOTIDE SEQUENCE</scope>
    <source>
        <strain evidence="1">CCBAS 213</strain>
    </source>
</reference>
<comment type="caution">
    <text evidence="1">The sequence shown here is derived from an EMBL/GenBank/DDBJ whole genome shotgun (WGS) entry which is preliminary data.</text>
</comment>
<dbReference type="RefSeq" id="XP_060322529.1">
    <property type="nucleotide sequence ID" value="XM_060468220.1"/>
</dbReference>
<evidence type="ECO:0000313" key="2">
    <source>
        <dbReference type="Proteomes" id="UP001175211"/>
    </source>
</evidence>
<dbReference type="Proteomes" id="UP001175211">
    <property type="component" value="Unassembled WGS sequence"/>
</dbReference>
<dbReference type="GeneID" id="85351768"/>
<dbReference type="AlphaFoldDB" id="A0AA39J6W6"/>
<dbReference type="EMBL" id="JAUEPS010000115">
    <property type="protein sequence ID" value="KAK0437257.1"/>
    <property type="molecule type" value="Genomic_DNA"/>
</dbReference>
<evidence type="ECO:0000313" key="1">
    <source>
        <dbReference type="EMBL" id="KAK0437257.1"/>
    </source>
</evidence>
<keyword evidence="2" id="KW-1185">Reference proteome</keyword>
<proteinExistence type="predicted"/>
<feature type="non-terminal residue" evidence="1">
    <location>
        <position position="1"/>
    </location>
</feature>
<gene>
    <name evidence="1" type="ORF">EV420DRAFT_1280790</name>
</gene>
<name>A0AA39J6W6_ARMTA</name>
<accession>A0AA39J6W6</accession>
<protein>
    <submittedName>
        <fullName evidence="1">Uncharacterized protein</fullName>
    </submittedName>
</protein>
<sequence>PQLFRAGDIVKVQVTLAVIRGKKRKHHIKPILRAVALIDSDFTQVSDKLFNSQPS</sequence>